<dbReference type="EMBL" id="NUYN01000042">
    <property type="protein sequence ID" value="PFN19739.1"/>
    <property type="molecule type" value="Genomic_DNA"/>
</dbReference>
<dbReference type="Proteomes" id="UP000225182">
    <property type="component" value="Unassembled WGS sequence"/>
</dbReference>
<comment type="caution">
    <text evidence="1">The sequence shown here is derived from an EMBL/GenBank/DDBJ whole genome shotgun (WGS) entry which is preliminary data.</text>
</comment>
<sequence length="166" mass="19139">MMLMSSFEQMIYVGIIMSIVLSVLILGSLYYNPRLSLTDYPKDIQKVVFPKTINEKKQTIYFNVVYNTILFGTPFISTYLLHKQEKLLYMDAYLHTLGILMIFNLVDLLIIDWLIFCWITPRFVVIPSTEGMKGYKDYKFHLRGAIVGTLFLAIVSLFLAGIATTI</sequence>
<name>A0A2B1K8R1_BACCE</name>
<organism evidence="1 2">
    <name type="scientific">Bacillus cereus</name>
    <dbReference type="NCBI Taxonomy" id="1396"/>
    <lineage>
        <taxon>Bacteria</taxon>
        <taxon>Bacillati</taxon>
        <taxon>Bacillota</taxon>
        <taxon>Bacilli</taxon>
        <taxon>Bacillales</taxon>
        <taxon>Bacillaceae</taxon>
        <taxon>Bacillus</taxon>
        <taxon>Bacillus cereus group</taxon>
    </lineage>
</organism>
<dbReference type="AlphaFoldDB" id="A0A2B1K8R1"/>
<protein>
    <submittedName>
        <fullName evidence="1">Nitroreductase</fullName>
    </submittedName>
</protein>
<accession>A0A2B1K8R1</accession>
<proteinExistence type="predicted"/>
<gene>
    <name evidence="1" type="ORF">COJ50_23095</name>
</gene>
<evidence type="ECO:0000313" key="1">
    <source>
        <dbReference type="EMBL" id="PFN19739.1"/>
    </source>
</evidence>
<evidence type="ECO:0000313" key="2">
    <source>
        <dbReference type="Proteomes" id="UP000225182"/>
    </source>
</evidence>
<reference evidence="1 2" key="1">
    <citation type="submission" date="2017-09" db="EMBL/GenBank/DDBJ databases">
        <title>Large-scale bioinformatics analysis of Bacillus genomes uncovers conserved roles of natural products in bacterial physiology.</title>
        <authorList>
            <consortium name="Agbiome Team Llc"/>
            <person name="Bleich R.M."/>
            <person name="Grubbs K.J."/>
            <person name="Santa Maria K.C."/>
            <person name="Allen S.E."/>
            <person name="Farag S."/>
            <person name="Shank E.A."/>
            <person name="Bowers A."/>
        </authorList>
    </citation>
    <scope>NUCLEOTIDE SEQUENCE [LARGE SCALE GENOMIC DNA]</scope>
    <source>
        <strain evidence="1 2">AFS076905</strain>
    </source>
</reference>